<keyword evidence="2" id="KW-1185">Reference proteome</keyword>
<dbReference type="EMBL" id="WSZM01000100">
    <property type="protein sequence ID" value="KAF4042497.1"/>
    <property type="molecule type" value="Genomic_DNA"/>
</dbReference>
<protein>
    <submittedName>
        <fullName evidence="1">Uncharacterized protein</fullName>
    </submittedName>
</protein>
<name>A0A833SXH6_PHYIN</name>
<accession>A0A833SXH6</accession>
<organism evidence="1 2">
    <name type="scientific">Phytophthora infestans</name>
    <name type="common">Potato late blight agent</name>
    <name type="synonym">Botrytis infestans</name>
    <dbReference type="NCBI Taxonomy" id="4787"/>
    <lineage>
        <taxon>Eukaryota</taxon>
        <taxon>Sar</taxon>
        <taxon>Stramenopiles</taxon>
        <taxon>Oomycota</taxon>
        <taxon>Peronosporomycetes</taxon>
        <taxon>Peronosporales</taxon>
        <taxon>Peronosporaceae</taxon>
        <taxon>Phytophthora</taxon>
    </lineage>
</organism>
<comment type="caution">
    <text evidence="1">The sequence shown here is derived from an EMBL/GenBank/DDBJ whole genome shotgun (WGS) entry which is preliminary data.</text>
</comment>
<sequence>MSLTVFEVRLSSAVDSGNINRKLAEFLLTTGKCLLDYAKRCNHPEMFDWMLDCGYSTRKQSSAVAGIRRLTKTSRLDCMQRVAQLHSLPPTNVTWLNEWQAAINTLRRSGYSVSDGTPNRTRSLREIKTNETLSNFALLALYSKCRVEMLMYTYEHEYVLEVSTYRKAILFDFETGDLNVVKWLLDHLSLIDKKSCNFFRGCSCQNSRELSQCLWERKVIRYMRIVRSGAQPRE</sequence>
<dbReference type="AlphaFoldDB" id="A0A833SXH6"/>
<evidence type="ECO:0000313" key="1">
    <source>
        <dbReference type="EMBL" id="KAF4042497.1"/>
    </source>
</evidence>
<dbReference type="Proteomes" id="UP000602510">
    <property type="component" value="Unassembled WGS sequence"/>
</dbReference>
<proteinExistence type="predicted"/>
<reference evidence="1" key="1">
    <citation type="submission" date="2020-04" db="EMBL/GenBank/DDBJ databases">
        <title>Hybrid Assembly of Korean Phytophthora infestans isolates.</title>
        <authorList>
            <person name="Prokchorchik M."/>
            <person name="Lee Y."/>
            <person name="Seo J."/>
            <person name="Cho J.-H."/>
            <person name="Park Y.-E."/>
            <person name="Jang D.-C."/>
            <person name="Im J.-S."/>
            <person name="Choi J.-G."/>
            <person name="Park H.-J."/>
            <person name="Lee G.-B."/>
            <person name="Lee Y.-G."/>
            <person name="Hong S.-Y."/>
            <person name="Cho K."/>
            <person name="Sohn K.H."/>
        </authorList>
    </citation>
    <scope>NUCLEOTIDE SEQUENCE</scope>
    <source>
        <strain evidence="1">KR_1_A1</strain>
    </source>
</reference>
<evidence type="ECO:0000313" key="2">
    <source>
        <dbReference type="Proteomes" id="UP000602510"/>
    </source>
</evidence>
<gene>
    <name evidence="1" type="ORF">GN244_ATG05205</name>
</gene>